<protein>
    <recommendedName>
        <fullName evidence="8">L-type lectin-like domain-containing protein</fullName>
    </recommendedName>
</protein>
<evidence type="ECO:0000259" key="8">
    <source>
        <dbReference type="PROSITE" id="PS51328"/>
    </source>
</evidence>
<dbReference type="GO" id="GO:0005793">
    <property type="term" value="C:endoplasmic reticulum-Golgi intermediate compartment"/>
    <property type="evidence" value="ECO:0007669"/>
    <property type="project" value="TreeGrafter"/>
</dbReference>
<keyword evidence="3 7" id="KW-0732">Signal</keyword>
<dbReference type="GO" id="GO:0000139">
    <property type="term" value="C:Golgi membrane"/>
    <property type="evidence" value="ECO:0007669"/>
    <property type="project" value="TreeGrafter"/>
</dbReference>
<comment type="subcellular location">
    <subcellularLocation>
        <location evidence="1">Membrane</location>
        <topology evidence="1">Single-pass type I membrane protein</topology>
    </subcellularLocation>
</comment>
<evidence type="ECO:0000256" key="1">
    <source>
        <dbReference type="ARBA" id="ARBA00004479"/>
    </source>
</evidence>
<evidence type="ECO:0000256" key="3">
    <source>
        <dbReference type="ARBA" id="ARBA00022729"/>
    </source>
</evidence>
<evidence type="ECO:0000313" key="10">
    <source>
        <dbReference type="Proteomes" id="UP000663860"/>
    </source>
</evidence>
<dbReference type="InterPro" id="IPR005052">
    <property type="entry name" value="Lectin_leg"/>
</dbReference>
<evidence type="ECO:0000256" key="7">
    <source>
        <dbReference type="SAM" id="SignalP"/>
    </source>
</evidence>
<dbReference type="PANTHER" id="PTHR12223:SF45">
    <property type="entry name" value="RE50040P"/>
    <property type="match status" value="1"/>
</dbReference>
<dbReference type="GO" id="GO:0030134">
    <property type="term" value="C:COPII-coated ER to Golgi transport vesicle"/>
    <property type="evidence" value="ECO:0007669"/>
    <property type="project" value="TreeGrafter"/>
</dbReference>
<keyword evidence="2 6" id="KW-0812">Transmembrane</keyword>
<evidence type="ECO:0000256" key="4">
    <source>
        <dbReference type="ARBA" id="ARBA00022989"/>
    </source>
</evidence>
<dbReference type="Gene3D" id="2.60.120.200">
    <property type="match status" value="1"/>
</dbReference>
<organism evidence="9 10">
    <name type="scientific">Adineta steineri</name>
    <dbReference type="NCBI Taxonomy" id="433720"/>
    <lineage>
        <taxon>Eukaryota</taxon>
        <taxon>Metazoa</taxon>
        <taxon>Spiralia</taxon>
        <taxon>Gnathifera</taxon>
        <taxon>Rotifera</taxon>
        <taxon>Eurotatoria</taxon>
        <taxon>Bdelloidea</taxon>
        <taxon>Adinetida</taxon>
        <taxon>Adinetidae</taxon>
        <taxon>Adineta</taxon>
    </lineage>
</organism>
<dbReference type="AlphaFoldDB" id="A0A814AXR3"/>
<feature type="signal peptide" evidence="7">
    <location>
        <begin position="1"/>
        <end position="21"/>
    </location>
</feature>
<feature type="domain" description="L-type lectin-like" evidence="8">
    <location>
        <begin position="25"/>
        <end position="249"/>
    </location>
</feature>
<dbReference type="Proteomes" id="UP000663860">
    <property type="component" value="Unassembled WGS sequence"/>
</dbReference>
<dbReference type="InterPro" id="IPR051136">
    <property type="entry name" value="Intracellular_Lectin-GPT"/>
</dbReference>
<evidence type="ECO:0000256" key="5">
    <source>
        <dbReference type="ARBA" id="ARBA00023136"/>
    </source>
</evidence>
<evidence type="ECO:0000313" key="9">
    <source>
        <dbReference type="EMBL" id="CAF0918682.1"/>
    </source>
</evidence>
<feature type="chain" id="PRO_5032856882" description="L-type lectin-like domain-containing protein" evidence="7">
    <location>
        <begin position="22"/>
        <end position="322"/>
    </location>
</feature>
<dbReference type="GO" id="GO:0005537">
    <property type="term" value="F:D-mannose binding"/>
    <property type="evidence" value="ECO:0007669"/>
    <property type="project" value="TreeGrafter"/>
</dbReference>
<proteinExistence type="predicted"/>
<keyword evidence="4 6" id="KW-1133">Transmembrane helix</keyword>
<evidence type="ECO:0000256" key="6">
    <source>
        <dbReference type="SAM" id="Phobius"/>
    </source>
</evidence>
<feature type="transmembrane region" description="Helical" evidence="6">
    <location>
        <begin position="290"/>
        <end position="311"/>
    </location>
</feature>
<dbReference type="GO" id="GO:0006888">
    <property type="term" value="P:endoplasmic reticulum to Golgi vesicle-mediated transport"/>
    <property type="evidence" value="ECO:0007669"/>
    <property type="project" value="TreeGrafter"/>
</dbReference>
<reference evidence="9" key="1">
    <citation type="submission" date="2021-02" db="EMBL/GenBank/DDBJ databases">
        <authorList>
            <person name="Nowell W R."/>
        </authorList>
    </citation>
    <scope>NUCLEOTIDE SEQUENCE</scope>
</reference>
<sequence length="322" mass="36935">MYVNAIIFFLVILVVNHTYEADSSPFEVREHSLTRPYPTVFSTSNSYWRLTGSTIATDRYIRLTSDAQSKAGGLWSSIPVNYPDWEIHVQFRVFGEGVGYFGDGFVIWYARDPNVDGPVFGYKDYFHGLAIVMDTYGNYVGPREHVYPYISAIVNNGSLHYDHDRDGIDINISGCESSFRGLTTDTVVAIRYENNRLTVSTDTEGTNTWTPCFTINKIHLPTNYYFGFTAATGQLSDNHDIISVRTYRLDSNEQRQEENRNHIVPSGPIPMVSQANVTMSQITSWSALKIFFYTILMILICITGLASFFYMKHYRYRKPRFY</sequence>
<name>A0A814AXR3_9BILA</name>
<accession>A0A814AXR3</accession>
<dbReference type="GO" id="GO:0005789">
    <property type="term" value="C:endoplasmic reticulum membrane"/>
    <property type="evidence" value="ECO:0007669"/>
    <property type="project" value="TreeGrafter"/>
</dbReference>
<keyword evidence="5 6" id="KW-0472">Membrane</keyword>
<dbReference type="Pfam" id="PF03388">
    <property type="entry name" value="Lectin_leg-like"/>
    <property type="match status" value="1"/>
</dbReference>
<dbReference type="SUPFAM" id="SSF49899">
    <property type="entry name" value="Concanavalin A-like lectins/glucanases"/>
    <property type="match status" value="1"/>
</dbReference>
<evidence type="ECO:0000256" key="2">
    <source>
        <dbReference type="ARBA" id="ARBA00022692"/>
    </source>
</evidence>
<gene>
    <name evidence="9" type="ORF">IZO911_LOCUS13187</name>
</gene>
<dbReference type="InterPro" id="IPR013320">
    <property type="entry name" value="ConA-like_dom_sf"/>
</dbReference>
<dbReference type="PANTHER" id="PTHR12223">
    <property type="entry name" value="VESICULAR MANNOSE-BINDING LECTIN"/>
    <property type="match status" value="1"/>
</dbReference>
<dbReference type="PROSITE" id="PS51328">
    <property type="entry name" value="L_LECTIN_LIKE"/>
    <property type="match status" value="1"/>
</dbReference>
<dbReference type="EMBL" id="CAJNOE010000105">
    <property type="protein sequence ID" value="CAF0918682.1"/>
    <property type="molecule type" value="Genomic_DNA"/>
</dbReference>
<comment type="caution">
    <text evidence="9">The sequence shown here is derived from an EMBL/GenBank/DDBJ whole genome shotgun (WGS) entry which is preliminary data.</text>
</comment>